<evidence type="ECO:0000313" key="2">
    <source>
        <dbReference type="Proteomes" id="UP000198908"/>
    </source>
</evidence>
<keyword evidence="2" id="KW-1185">Reference proteome</keyword>
<proteinExistence type="predicted"/>
<organism evidence="1 2">
    <name type="scientific">Paraburkholderia lycopersici</name>
    <dbReference type="NCBI Taxonomy" id="416944"/>
    <lineage>
        <taxon>Bacteria</taxon>
        <taxon>Pseudomonadati</taxon>
        <taxon>Pseudomonadota</taxon>
        <taxon>Betaproteobacteria</taxon>
        <taxon>Burkholderiales</taxon>
        <taxon>Burkholderiaceae</taxon>
        <taxon>Paraburkholderia</taxon>
    </lineage>
</organism>
<dbReference type="EMBL" id="FMYQ01000001">
    <property type="protein sequence ID" value="SDB88390.1"/>
    <property type="molecule type" value="Genomic_DNA"/>
</dbReference>
<name>A0A1G6H246_9BURK</name>
<sequence>MDKEFRIRLLLALQASLLGYVSANIRAVSCGVAGENITVQVVFDGPIAEEDKAAMEEVGSELASHFARELVEMQCIRTDVPQPLRNSTLELLVYQRRE</sequence>
<gene>
    <name evidence="1" type="ORF">SAMN05421548_101588</name>
</gene>
<accession>A0A1G6H246</accession>
<dbReference type="RefSeq" id="WP_091994115.1">
    <property type="nucleotide sequence ID" value="NZ_FMYQ01000001.1"/>
</dbReference>
<dbReference type="InterPro" id="IPR058702">
    <property type="entry name" value="MafI2-like"/>
</dbReference>
<dbReference type="Pfam" id="PF26541">
    <property type="entry name" value="MafI2"/>
    <property type="match status" value="1"/>
</dbReference>
<evidence type="ECO:0000313" key="1">
    <source>
        <dbReference type="EMBL" id="SDB88390.1"/>
    </source>
</evidence>
<protein>
    <submittedName>
        <fullName evidence="1">Uncharacterized protein</fullName>
    </submittedName>
</protein>
<dbReference type="OrthoDB" id="9110068at2"/>
<dbReference type="AlphaFoldDB" id="A0A1G6H246"/>
<dbReference type="Proteomes" id="UP000198908">
    <property type="component" value="Unassembled WGS sequence"/>
</dbReference>
<reference evidence="2" key="1">
    <citation type="submission" date="2016-09" db="EMBL/GenBank/DDBJ databases">
        <authorList>
            <person name="Varghese N."/>
            <person name="Submissions S."/>
        </authorList>
    </citation>
    <scope>NUCLEOTIDE SEQUENCE [LARGE SCALE GENOMIC DNA]</scope>
    <source>
        <strain evidence="2">TNe-862</strain>
    </source>
</reference>